<feature type="signal peptide" evidence="1">
    <location>
        <begin position="1"/>
        <end position="27"/>
    </location>
</feature>
<reference evidence="3 4" key="1">
    <citation type="submission" date="2017-03" db="EMBL/GenBank/DDBJ databases">
        <authorList>
            <person name="Afonso C.L."/>
            <person name="Miller P.J."/>
            <person name="Scott M.A."/>
            <person name="Spackman E."/>
            <person name="Goraichik I."/>
            <person name="Dimitrov K.M."/>
            <person name="Suarez D.L."/>
            <person name="Swayne D.E."/>
        </authorList>
    </citation>
    <scope>NUCLEOTIDE SEQUENCE [LARGE SCALE GENOMIC DNA]</scope>
    <source>
        <strain evidence="3">Genome sequencing of Nitrospira japonica strain NJ11</strain>
    </source>
</reference>
<sequence length="220" mass="22903">MSSGFRRPNPFLMACLLALLPFSPAPAFDNLHVASVPALAVLSDGRTGAVHYIALQISSDPGADGPVIQFSEINLGGGSLVGDDWKAGVRQAVLTALRHLGMDGRDWVVTVKNRSHNAMTDGMSASGAVAVGIMAAWRGDAIRPGVAMTGQIAPNGDILGVGSVPQKVEAAAREQFNTVLVPRGQSNMGDGNFGSQARRVAVIEVGTLDEAYHAMAGPRY</sequence>
<dbReference type="Proteomes" id="UP000192042">
    <property type="component" value="Chromosome I"/>
</dbReference>
<dbReference type="EMBL" id="LT828648">
    <property type="protein sequence ID" value="SLM46973.1"/>
    <property type="molecule type" value="Genomic_DNA"/>
</dbReference>
<gene>
    <name evidence="3" type="ORF">NSJP_0801</name>
</gene>
<dbReference type="InterPro" id="IPR020568">
    <property type="entry name" value="Ribosomal_Su5_D2-typ_SF"/>
</dbReference>
<evidence type="ECO:0000313" key="3">
    <source>
        <dbReference type="EMBL" id="SLM46973.1"/>
    </source>
</evidence>
<dbReference type="GO" id="GO:0006508">
    <property type="term" value="P:proteolysis"/>
    <property type="evidence" value="ECO:0007669"/>
    <property type="project" value="InterPro"/>
</dbReference>
<dbReference type="GO" id="GO:0004176">
    <property type="term" value="F:ATP-dependent peptidase activity"/>
    <property type="evidence" value="ECO:0007669"/>
    <property type="project" value="InterPro"/>
</dbReference>
<evidence type="ECO:0000256" key="1">
    <source>
        <dbReference type="SAM" id="SignalP"/>
    </source>
</evidence>
<dbReference type="Pfam" id="PF05362">
    <property type="entry name" value="Lon_C"/>
    <property type="match status" value="1"/>
</dbReference>
<feature type="domain" description="Lon proteolytic" evidence="2">
    <location>
        <begin position="120"/>
        <end position="184"/>
    </location>
</feature>
<feature type="chain" id="PRO_5010724403" evidence="1">
    <location>
        <begin position="28"/>
        <end position="220"/>
    </location>
</feature>
<keyword evidence="1" id="KW-0732">Signal</keyword>
<dbReference type="OrthoDB" id="2356897at2"/>
<evidence type="ECO:0000313" key="4">
    <source>
        <dbReference type="Proteomes" id="UP000192042"/>
    </source>
</evidence>
<keyword evidence="4" id="KW-1185">Reference proteome</keyword>
<dbReference type="InterPro" id="IPR014721">
    <property type="entry name" value="Ribsml_uS5_D2-typ_fold_subgr"/>
</dbReference>
<accession>A0A1W1I2C9</accession>
<organism evidence="3 4">
    <name type="scientific">Nitrospira japonica</name>
    <dbReference type="NCBI Taxonomy" id="1325564"/>
    <lineage>
        <taxon>Bacteria</taxon>
        <taxon>Pseudomonadati</taxon>
        <taxon>Nitrospirota</taxon>
        <taxon>Nitrospiria</taxon>
        <taxon>Nitrospirales</taxon>
        <taxon>Nitrospiraceae</taxon>
        <taxon>Nitrospira</taxon>
    </lineage>
</organism>
<protein>
    <submittedName>
        <fullName evidence="3">Putative Exported protein</fullName>
    </submittedName>
</protein>
<dbReference type="AlphaFoldDB" id="A0A1W1I2C9"/>
<dbReference type="SUPFAM" id="SSF54211">
    <property type="entry name" value="Ribosomal protein S5 domain 2-like"/>
    <property type="match status" value="1"/>
</dbReference>
<dbReference type="RefSeq" id="WP_080885577.1">
    <property type="nucleotide sequence ID" value="NZ_LT828648.1"/>
</dbReference>
<name>A0A1W1I2C9_9BACT</name>
<dbReference type="GO" id="GO:0004252">
    <property type="term" value="F:serine-type endopeptidase activity"/>
    <property type="evidence" value="ECO:0007669"/>
    <property type="project" value="InterPro"/>
</dbReference>
<dbReference type="KEGG" id="nja:NSJP_0801"/>
<proteinExistence type="predicted"/>
<dbReference type="Gene3D" id="3.30.230.10">
    <property type="match status" value="1"/>
</dbReference>
<dbReference type="InterPro" id="IPR008269">
    <property type="entry name" value="Lon_proteolytic"/>
</dbReference>
<evidence type="ECO:0000259" key="2">
    <source>
        <dbReference type="Pfam" id="PF05362"/>
    </source>
</evidence>